<dbReference type="Proteomes" id="UP000765509">
    <property type="component" value="Unassembled WGS sequence"/>
</dbReference>
<dbReference type="EMBL" id="AVOT02027454">
    <property type="protein sequence ID" value="MBW0519523.1"/>
    <property type="molecule type" value="Genomic_DNA"/>
</dbReference>
<sequence length="95" mass="10816">MSLTEKTHTHTIDNFWVITSRGARKQFGIIIFVLWMTPAPLPDHMTPLPCLISLMNWLLHHLLIISARSQDMLPLLPLPLHNFPSLPFRTPAAPS</sequence>
<evidence type="ECO:0000313" key="1">
    <source>
        <dbReference type="EMBL" id="MBW0519523.1"/>
    </source>
</evidence>
<accession>A0A9Q3EIE7</accession>
<reference evidence="1" key="1">
    <citation type="submission" date="2021-03" db="EMBL/GenBank/DDBJ databases">
        <title>Draft genome sequence of rust myrtle Austropuccinia psidii MF-1, a brazilian biotype.</title>
        <authorList>
            <person name="Quecine M.C."/>
            <person name="Pachon D.M.R."/>
            <person name="Bonatelli M.L."/>
            <person name="Correr F.H."/>
            <person name="Franceschini L.M."/>
            <person name="Leite T.F."/>
            <person name="Margarido G.R.A."/>
            <person name="Almeida C.A."/>
            <person name="Ferrarezi J.A."/>
            <person name="Labate C.A."/>
        </authorList>
    </citation>
    <scope>NUCLEOTIDE SEQUENCE</scope>
    <source>
        <strain evidence="1">MF-1</strain>
    </source>
</reference>
<gene>
    <name evidence="1" type="ORF">O181_059238</name>
</gene>
<organism evidence="1 2">
    <name type="scientific">Austropuccinia psidii MF-1</name>
    <dbReference type="NCBI Taxonomy" id="1389203"/>
    <lineage>
        <taxon>Eukaryota</taxon>
        <taxon>Fungi</taxon>
        <taxon>Dikarya</taxon>
        <taxon>Basidiomycota</taxon>
        <taxon>Pucciniomycotina</taxon>
        <taxon>Pucciniomycetes</taxon>
        <taxon>Pucciniales</taxon>
        <taxon>Sphaerophragmiaceae</taxon>
        <taxon>Austropuccinia</taxon>
    </lineage>
</organism>
<evidence type="ECO:0000313" key="2">
    <source>
        <dbReference type="Proteomes" id="UP000765509"/>
    </source>
</evidence>
<keyword evidence="2" id="KW-1185">Reference proteome</keyword>
<comment type="caution">
    <text evidence="1">The sequence shown here is derived from an EMBL/GenBank/DDBJ whole genome shotgun (WGS) entry which is preliminary data.</text>
</comment>
<dbReference type="AlphaFoldDB" id="A0A9Q3EIE7"/>
<protein>
    <submittedName>
        <fullName evidence="1">Uncharacterized protein</fullName>
    </submittedName>
</protein>
<name>A0A9Q3EIE7_9BASI</name>
<proteinExistence type="predicted"/>